<evidence type="ECO:0000313" key="2">
    <source>
        <dbReference type="EMBL" id="BAG45454.1"/>
    </source>
</evidence>
<feature type="signal peptide" evidence="1">
    <location>
        <begin position="1"/>
        <end position="41"/>
    </location>
</feature>
<name>A0A0H3KTL1_BURM1</name>
<proteinExistence type="predicted"/>
<gene>
    <name evidence="2" type="ordered locus">BMULJ_03582</name>
</gene>
<dbReference type="EMBL" id="AP009386">
    <property type="protein sequence ID" value="BAG45454.1"/>
    <property type="molecule type" value="Genomic_DNA"/>
</dbReference>
<dbReference type="AlphaFoldDB" id="A0A0H3KTL1"/>
<dbReference type="KEGG" id="bmj:BMULJ_03582"/>
<dbReference type="KEGG" id="bmu:Bmul_4932"/>
<dbReference type="HOGENOM" id="CLU_1591484_0_0_4"/>
<organism evidence="2 3">
    <name type="scientific">Burkholderia multivorans (strain ATCC 17616 / 249)</name>
    <dbReference type="NCBI Taxonomy" id="395019"/>
    <lineage>
        <taxon>Bacteria</taxon>
        <taxon>Pseudomonadati</taxon>
        <taxon>Pseudomonadota</taxon>
        <taxon>Betaproteobacteria</taxon>
        <taxon>Burkholderiales</taxon>
        <taxon>Burkholderiaceae</taxon>
        <taxon>Burkholderia</taxon>
        <taxon>Burkholderia cepacia complex</taxon>
    </lineage>
</organism>
<accession>A0A0H3KTL1</accession>
<dbReference type="Proteomes" id="UP000008815">
    <property type="component" value="Chromosome 2"/>
</dbReference>
<keyword evidence="3" id="KW-1185">Reference proteome</keyword>
<evidence type="ECO:0000256" key="1">
    <source>
        <dbReference type="SAM" id="SignalP"/>
    </source>
</evidence>
<evidence type="ECO:0008006" key="4">
    <source>
        <dbReference type="Google" id="ProtNLM"/>
    </source>
</evidence>
<evidence type="ECO:0000313" key="3">
    <source>
        <dbReference type="Proteomes" id="UP000008815"/>
    </source>
</evidence>
<keyword evidence="1" id="KW-0732">Signal</keyword>
<sequence>MRTNGKRHACAARGRLTRCGGASVWQAACAALGAVLTIANAAAAPAAASSGVVRFTGALVDRYDVTLDRAPVATVDRQRTAATLRVDAQGRRLPGAQLTLIGADGAPLAEPARSRVQAVWREAGRSRAVPVERGMQRVGPHGGTLTLAVPDDAGGAPVPVIVRIAHP</sequence>
<protein>
    <recommendedName>
        <fullName evidence="4">Thioesterase</fullName>
    </recommendedName>
</protein>
<dbReference type="RefSeq" id="WP_012217481.1">
    <property type="nucleotide sequence ID" value="NC_010086.1"/>
</dbReference>
<reference evidence="2 3" key="1">
    <citation type="submission" date="2007-04" db="EMBL/GenBank/DDBJ databases">
        <title>Complete genome sequence of Burkholderia multivorans ATCC 17616.</title>
        <authorList>
            <person name="Ohtsubo Y."/>
            <person name="Yamashita A."/>
            <person name="Kurokawa K."/>
            <person name="Takami H."/>
            <person name="Yuhara S."/>
            <person name="Nishiyama E."/>
            <person name="Endo R."/>
            <person name="Miyazaki R."/>
            <person name="Ono A."/>
            <person name="Yano K."/>
            <person name="Ito M."/>
            <person name="Sota M."/>
            <person name="Yuji N."/>
            <person name="Hattori M."/>
            <person name="Tsuda M."/>
        </authorList>
    </citation>
    <scope>NUCLEOTIDE SEQUENCE [LARGE SCALE GENOMIC DNA]</scope>
    <source>
        <strain evidence="3">ATCC 17616 / 249</strain>
    </source>
</reference>
<feature type="chain" id="PRO_5002614000" description="Thioesterase" evidence="1">
    <location>
        <begin position="42"/>
        <end position="167"/>
    </location>
</feature>